<dbReference type="OrthoDB" id="5218215at2759"/>
<feature type="region of interest" description="Disordered" evidence="1">
    <location>
        <begin position="26"/>
        <end position="46"/>
    </location>
</feature>
<gene>
    <name evidence="2" type="ORF">E0L32_005326</name>
</gene>
<dbReference type="EMBL" id="SKBQ01000027">
    <property type="protein sequence ID" value="TPX14634.1"/>
    <property type="molecule type" value="Genomic_DNA"/>
</dbReference>
<dbReference type="InParanoid" id="A0A507B7M5"/>
<evidence type="ECO:0000256" key="1">
    <source>
        <dbReference type="SAM" id="MobiDB-lite"/>
    </source>
</evidence>
<protein>
    <submittedName>
        <fullName evidence="2">Uncharacterized protein</fullName>
    </submittedName>
</protein>
<dbReference type="GeneID" id="41972773"/>
<name>A0A507B7M5_9PEZI</name>
<evidence type="ECO:0000313" key="2">
    <source>
        <dbReference type="EMBL" id="TPX14634.1"/>
    </source>
</evidence>
<evidence type="ECO:0000313" key="3">
    <source>
        <dbReference type="Proteomes" id="UP000319257"/>
    </source>
</evidence>
<accession>A0A507B7M5</accession>
<keyword evidence="3" id="KW-1185">Reference proteome</keyword>
<comment type="caution">
    <text evidence="2">The sequence shown here is derived from an EMBL/GenBank/DDBJ whole genome shotgun (WGS) entry which is preliminary data.</text>
</comment>
<feature type="compositionally biased region" description="Basic and acidic residues" evidence="1">
    <location>
        <begin position="30"/>
        <end position="46"/>
    </location>
</feature>
<dbReference type="RefSeq" id="XP_030996345.1">
    <property type="nucleotide sequence ID" value="XM_031139835.1"/>
</dbReference>
<proteinExistence type="predicted"/>
<dbReference type="Proteomes" id="UP000319257">
    <property type="component" value="Unassembled WGS sequence"/>
</dbReference>
<organism evidence="2 3">
    <name type="scientific">Thyridium curvatum</name>
    <dbReference type="NCBI Taxonomy" id="1093900"/>
    <lineage>
        <taxon>Eukaryota</taxon>
        <taxon>Fungi</taxon>
        <taxon>Dikarya</taxon>
        <taxon>Ascomycota</taxon>
        <taxon>Pezizomycotina</taxon>
        <taxon>Sordariomycetes</taxon>
        <taxon>Sordariomycetidae</taxon>
        <taxon>Thyridiales</taxon>
        <taxon>Thyridiaceae</taxon>
        <taxon>Thyridium</taxon>
    </lineage>
</organism>
<dbReference type="AlphaFoldDB" id="A0A507B7M5"/>
<reference evidence="2 3" key="1">
    <citation type="submission" date="2019-06" db="EMBL/GenBank/DDBJ databases">
        <title>Draft genome sequence of the filamentous fungus Phialemoniopsis curvata isolated from diesel fuel.</title>
        <authorList>
            <person name="Varaljay V.A."/>
            <person name="Lyon W.J."/>
            <person name="Crouch A.L."/>
            <person name="Drake C.E."/>
            <person name="Hollomon J.M."/>
            <person name="Nadeau L.J."/>
            <person name="Nunn H.S."/>
            <person name="Stevenson B.S."/>
            <person name="Bojanowski C.L."/>
            <person name="Crookes-Goodson W.J."/>
        </authorList>
    </citation>
    <scope>NUCLEOTIDE SEQUENCE [LARGE SCALE GENOMIC DNA]</scope>
    <source>
        <strain evidence="2 3">D216</strain>
    </source>
</reference>
<sequence>MTDLDPLGDADLERLSQLCEASATIAHPAIRPERGTQSTEEKRHLTDDPWGRAVQRLLQSISGDNGTLGSFLDAFMYQGEEPIDYRWGQYRFDTYLSPVLQSVAAVLYELESGGQLEPLTGGTEFDSFAFDIGSLQAEFVIPSLFEHMLLVDYGLGIHPLRGSFWCPKWVMGRFVMRHIKELARHLCWMVDQCIDQGVMPDKEVLEFMGNRFWGFEYTFNMTDVAIMLFYYHTHHDEISQQGFNRGLTGYTGVMNELIAEMPTRGSARLTRKLSVDFYELIPKCVRSTALKESLRAAVVELAIEHRIRITVPGDSKNRPTGATA</sequence>